<evidence type="ECO:0000256" key="1">
    <source>
        <dbReference type="SAM" id="MobiDB-lite"/>
    </source>
</evidence>
<name>A0A7X0P7T3_9ACTN</name>
<dbReference type="RefSeq" id="WP_185111254.1">
    <property type="nucleotide sequence ID" value="NZ_BAAAXY010000046.1"/>
</dbReference>
<sequence length="48" mass="4794">MTSKIRARIIVVVMAIIGAGVVLAGPSHADDGSPGGGPVSTNGYIWSN</sequence>
<accession>A0A7X0P7T3</accession>
<evidence type="ECO:0000313" key="3">
    <source>
        <dbReference type="Proteomes" id="UP000565579"/>
    </source>
</evidence>
<comment type="caution">
    <text evidence="2">The sequence shown here is derived from an EMBL/GenBank/DDBJ whole genome shotgun (WGS) entry which is preliminary data.</text>
</comment>
<gene>
    <name evidence="2" type="ORF">HD593_011621</name>
</gene>
<evidence type="ECO:0000313" key="2">
    <source>
        <dbReference type="EMBL" id="MBB6556826.1"/>
    </source>
</evidence>
<reference evidence="2 3" key="1">
    <citation type="submission" date="2020-08" db="EMBL/GenBank/DDBJ databases">
        <title>Sequencing the genomes of 1000 actinobacteria strains.</title>
        <authorList>
            <person name="Klenk H.-P."/>
        </authorList>
    </citation>
    <scope>NUCLEOTIDE SEQUENCE [LARGE SCALE GENOMIC DNA]</scope>
    <source>
        <strain evidence="2 3">DSM 43768</strain>
    </source>
</reference>
<proteinExistence type="predicted"/>
<feature type="region of interest" description="Disordered" evidence="1">
    <location>
        <begin position="28"/>
        <end position="48"/>
    </location>
</feature>
<dbReference type="EMBL" id="JACHMI010000001">
    <property type="protein sequence ID" value="MBB6556826.1"/>
    <property type="molecule type" value="Genomic_DNA"/>
</dbReference>
<dbReference type="Proteomes" id="UP000565579">
    <property type="component" value="Unassembled WGS sequence"/>
</dbReference>
<organism evidence="2 3">
    <name type="scientific">Nonomuraea rubra</name>
    <dbReference type="NCBI Taxonomy" id="46180"/>
    <lineage>
        <taxon>Bacteria</taxon>
        <taxon>Bacillati</taxon>
        <taxon>Actinomycetota</taxon>
        <taxon>Actinomycetes</taxon>
        <taxon>Streptosporangiales</taxon>
        <taxon>Streptosporangiaceae</taxon>
        <taxon>Nonomuraea</taxon>
    </lineage>
</organism>
<dbReference type="AlphaFoldDB" id="A0A7X0P7T3"/>
<protein>
    <submittedName>
        <fullName evidence="2">Uncharacterized protein</fullName>
    </submittedName>
</protein>
<keyword evidence="3" id="KW-1185">Reference proteome</keyword>
<feature type="compositionally biased region" description="Polar residues" evidence="1">
    <location>
        <begin position="39"/>
        <end position="48"/>
    </location>
</feature>